<feature type="domain" description="Glycoside hydrolase family 31 TIM barrel" evidence="6">
    <location>
        <begin position="271"/>
        <end position="553"/>
    </location>
</feature>
<dbReference type="Pfam" id="PF21365">
    <property type="entry name" value="Glyco_hydro_31_3rd"/>
    <property type="match status" value="1"/>
</dbReference>
<evidence type="ECO:0000256" key="5">
    <source>
        <dbReference type="RuleBase" id="RU361185"/>
    </source>
</evidence>
<name>A0A1S4F7D7_AEDAE</name>
<dbReference type="InterPro" id="IPR000322">
    <property type="entry name" value="Glyco_hydro_31_TIM"/>
</dbReference>
<dbReference type="VEuPathDB" id="VectorBase:AAEL004367"/>
<protein>
    <submittedName>
        <fullName evidence="8">Uncharacterized protein</fullName>
    </submittedName>
</protein>
<dbReference type="GO" id="GO:0004553">
    <property type="term" value="F:hydrolase activity, hydrolyzing O-glycosyl compounds"/>
    <property type="evidence" value="ECO:0007669"/>
    <property type="project" value="InterPro"/>
</dbReference>
<keyword evidence="2" id="KW-0732">Signal</keyword>
<dbReference type="SUPFAM" id="SSF51445">
    <property type="entry name" value="(Trans)glycosidases"/>
    <property type="match status" value="1"/>
</dbReference>
<gene>
    <name evidence="8" type="primary">5564649</name>
</gene>
<keyword evidence="4 5" id="KW-0326">Glycosidase</keyword>
<dbReference type="InParanoid" id="A0A1S4F7D7"/>
<reference evidence="8 9" key="1">
    <citation type="submission" date="2017-06" db="EMBL/GenBank/DDBJ databases">
        <title>Aedes aegypti genome working group (AGWG) sequencing and assembly.</title>
        <authorList>
            <consortium name="Aedes aegypti Genome Working Group (AGWG)"/>
            <person name="Matthews B.J."/>
        </authorList>
    </citation>
    <scope>NUCLEOTIDE SEQUENCE [LARGE SCALE GENOMIC DNA]</scope>
    <source>
        <strain evidence="8 9">LVP_AGWG</strain>
    </source>
</reference>
<dbReference type="CDD" id="cd06592">
    <property type="entry name" value="GH31_NET37"/>
    <property type="match status" value="1"/>
</dbReference>
<dbReference type="Pfam" id="PF01055">
    <property type="entry name" value="Glyco_hydro_31_2nd"/>
    <property type="match status" value="1"/>
</dbReference>
<proteinExistence type="inferred from homology"/>
<keyword evidence="3 5" id="KW-0378">Hydrolase</keyword>
<dbReference type="PANTHER" id="PTHR43053">
    <property type="entry name" value="GLYCOSIDASE FAMILY 31"/>
    <property type="match status" value="1"/>
</dbReference>
<organism evidence="8 9">
    <name type="scientific">Aedes aegypti</name>
    <name type="common">Yellowfever mosquito</name>
    <name type="synonym">Culex aegypti</name>
    <dbReference type="NCBI Taxonomy" id="7159"/>
    <lineage>
        <taxon>Eukaryota</taxon>
        <taxon>Metazoa</taxon>
        <taxon>Ecdysozoa</taxon>
        <taxon>Arthropoda</taxon>
        <taxon>Hexapoda</taxon>
        <taxon>Insecta</taxon>
        <taxon>Pterygota</taxon>
        <taxon>Neoptera</taxon>
        <taxon>Endopterygota</taxon>
        <taxon>Diptera</taxon>
        <taxon>Nematocera</taxon>
        <taxon>Culicoidea</taxon>
        <taxon>Culicidae</taxon>
        <taxon>Culicinae</taxon>
        <taxon>Aedini</taxon>
        <taxon>Aedes</taxon>
        <taxon>Stegomyia</taxon>
    </lineage>
</organism>
<dbReference type="InterPro" id="IPR048395">
    <property type="entry name" value="Glyco_hydro_31_C"/>
</dbReference>
<accession>A0A1S4F7D7</accession>
<dbReference type="EnsemblMetazoa" id="AAEL004367-RA">
    <property type="protein sequence ID" value="AAEL004367-PA"/>
    <property type="gene ID" value="AAEL004367"/>
</dbReference>
<dbReference type="FunCoup" id="A0A1S4F7D7">
    <property type="interactions" value="7"/>
</dbReference>
<dbReference type="PANTHER" id="PTHR43053:SF4">
    <property type="entry name" value="MYOGENESIS-REGULATING GLYCOSIDASE"/>
    <property type="match status" value="1"/>
</dbReference>
<dbReference type="Gene3D" id="2.60.40.1180">
    <property type="entry name" value="Golgi alpha-mannosidase II"/>
    <property type="match status" value="1"/>
</dbReference>
<keyword evidence="9" id="KW-1185">Reference proteome</keyword>
<evidence type="ECO:0000313" key="8">
    <source>
        <dbReference type="EnsemblMetazoa" id="AAEL004367-PA"/>
    </source>
</evidence>
<dbReference type="SUPFAM" id="SSF51011">
    <property type="entry name" value="Glycosyl hydrolase domain"/>
    <property type="match status" value="1"/>
</dbReference>
<evidence type="ECO:0000256" key="4">
    <source>
        <dbReference type="ARBA" id="ARBA00023295"/>
    </source>
</evidence>
<evidence type="ECO:0000259" key="7">
    <source>
        <dbReference type="Pfam" id="PF21365"/>
    </source>
</evidence>
<evidence type="ECO:0000256" key="2">
    <source>
        <dbReference type="ARBA" id="ARBA00022729"/>
    </source>
</evidence>
<evidence type="ECO:0000256" key="1">
    <source>
        <dbReference type="ARBA" id="ARBA00007806"/>
    </source>
</evidence>
<dbReference type="AlphaFoldDB" id="A0A1S4F7D7"/>
<evidence type="ECO:0000313" key="9">
    <source>
        <dbReference type="Proteomes" id="UP000008820"/>
    </source>
</evidence>
<dbReference type="InterPro" id="IPR050985">
    <property type="entry name" value="Alpha-glycosidase_related"/>
</dbReference>
<dbReference type="InterPro" id="IPR017853">
    <property type="entry name" value="GH"/>
</dbReference>
<reference evidence="8" key="2">
    <citation type="submission" date="2020-05" db="UniProtKB">
        <authorList>
            <consortium name="EnsemblMetazoa"/>
        </authorList>
    </citation>
    <scope>IDENTIFICATION</scope>
    <source>
        <strain evidence="8">LVP_AGWG</strain>
    </source>
</reference>
<dbReference type="GO" id="GO:0005975">
    <property type="term" value="P:carbohydrate metabolic process"/>
    <property type="evidence" value="ECO:0007669"/>
    <property type="project" value="InterPro"/>
</dbReference>
<dbReference type="OrthoDB" id="10070917at2759"/>
<evidence type="ECO:0000259" key="6">
    <source>
        <dbReference type="Pfam" id="PF01055"/>
    </source>
</evidence>
<comment type="similarity">
    <text evidence="1 5">Belongs to the glycosyl hydrolase 31 family.</text>
</comment>
<dbReference type="Proteomes" id="UP000008820">
    <property type="component" value="Chromosome 3"/>
</dbReference>
<dbReference type="InterPro" id="IPR013780">
    <property type="entry name" value="Glyco_hydro_b"/>
</dbReference>
<evidence type="ECO:0000256" key="3">
    <source>
        <dbReference type="ARBA" id="ARBA00022801"/>
    </source>
</evidence>
<sequence>MAGTTVIRTLIFLVVCTAIACATNYKLYFQASNTEVTIDSFGRSLTIQRDGKVVQDIVMDRELQSANEYEETLRGFVLRNRRGAEIEFTIDVDQPDLSLLTVARRSRHRSTEVSDCVKLRGSNWFGGPEQKNQYWPIQKLRLHDYSYLSKQVDNCAVAERYWLNSLGSFVFVDDETPLFLDQNSRKPGYMCLEAKKALPYDTYDETYSFIYQIGVGVDAREAHLGAVVNVLGKPTGHPAEEMVKYPIWSTWARYKRDINEAVILKHADDIVMNGWANSQFEIDDFWETCYGSLTINTTKFPDMKQTVADIKAKGLPRVTLWVHPFINKVCEPFYSEAMEKGYLVTDHNGNSDHWWWNSGMNESVSIDFTNPEAAEWYSQRLRNIQEQYGIDSFKFDAGETDWIPLDPVLNGPPAKHPTLYTNDFLRTVAKFGDLIEVRSTHRTQDLPVFVRMLDKDTEWHGTNGLPTLITTLLQMNMAGHPLVLPDMVGGNGYDPGVADGNNPPSKELFVRWLQANVFMPSIQFSYVPFDFDEETVKISKEMTNLHEKYTPLIMERFRVAVSGGYPVNPPIWWVSPEDTVAQEIDDQFLLGDDVIAAPVIVEGARTRDIYLPEGEWIDGNLGTVYDGPIWIRDYEAPLSVLPYFVRNSTYQRLQ</sequence>
<dbReference type="Gene3D" id="3.20.20.80">
    <property type="entry name" value="Glycosidases"/>
    <property type="match status" value="1"/>
</dbReference>
<feature type="domain" description="Glycosyl hydrolase family 31 C-terminal" evidence="7">
    <location>
        <begin position="564"/>
        <end position="647"/>
    </location>
</feature>